<evidence type="ECO:0000313" key="1">
    <source>
        <dbReference type="EMBL" id="BDQ59992.1"/>
    </source>
</evidence>
<dbReference type="Proteomes" id="UP001317613">
    <property type="component" value="Chromosome"/>
</dbReference>
<organism evidence="1 2">
    <name type="scientific">Enterococcus faecalis</name>
    <name type="common">Streptococcus faecalis</name>
    <dbReference type="NCBI Taxonomy" id="1351"/>
    <lineage>
        <taxon>Bacteria</taxon>
        <taxon>Bacillati</taxon>
        <taxon>Bacillota</taxon>
        <taxon>Bacilli</taxon>
        <taxon>Lactobacillales</taxon>
        <taxon>Enterococcaceae</taxon>
        <taxon>Enterococcus</taxon>
    </lineage>
</organism>
<sequence>MSELKPYYAEMSKEELIKIIEHQHQELLIIDAIKNEYKKHLEQVIVYHSVENYRDTVRKNREVAVTTPQKN</sequence>
<evidence type="ECO:0000313" key="2">
    <source>
        <dbReference type="Proteomes" id="UP001317613"/>
    </source>
</evidence>
<reference evidence="1" key="1">
    <citation type="submission" date="2022-08" db="EMBL/GenBank/DDBJ databases">
        <title>Molecular epidemiological analysis of five strains of VanD-type vancomycin-resistant Enterococcus faecalis.</title>
        <authorList>
            <person name="Mimura K."/>
            <person name="Hashimoto Y."/>
            <person name="Tomita H."/>
        </authorList>
    </citation>
    <scope>NUCLEOTIDE SEQUENCE</scope>
    <source>
        <strain evidence="1">SVR2332</strain>
    </source>
</reference>
<name>A0AC59HK44_ENTFL</name>
<protein>
    <submittedName>
        <fullName evidence="1">Uncharacterized protein</fullName>
    </submittedName>
</protein>
<gene>
    <name evidence="1" type="ORF">EfsSVR2332_00700</name>
</gene>
<accession>A0AC59HK44</accession>
<proteinExistence type="predicted"/>
<dbReference type="EMBL" id="AP026729">
    <property type="protein sequence ID" value="BDQ59992.1"/>
    <property type="molecule type" value="Genomic_DNA"/>
</dbReference>